<organism evidence="2 3">
    <name type="scientific">Microvirga makkahensis</name>
    <dbReference type="NCBI Taxonomy" id="1128670"/>
    <lineage>
        <taxon>Bacteria</taxon>
        <taxon>Pseudomonadati</taxon>
        <taxon>Pseudomonadota</taxon>
        <taxon>Alphaproteobacteria</taxon>
        <taxon>Hyphomicrobiales</taxon>
        <taxon>Methylobacteriaceae</taxon>
        <taxon>Microvirga</taxon>
    </lineage>
</organism>
<sequence length="108" mass="11373">MRRAYAVLGLGTAVFLAAASLTLLPNGTQASSTEATFLVPAADGYGVAECLISNQACGQVVADTWCEAQGYARAVSFRQLRIEETTGSIQKVSIKTDELRPISVTCSN</sequence>
<keyword evidence="3" id="KW-1185">Reference proteome</keyword>
<dbReference type="EMBL" id="WURB01000009">
    <property type="protein sequence ID" value="MXQ12682.1"/>
    <property type="molecule type" value="Genomic_DNA"/>
</dbReference>
<gene>
    <name evidence="2" type="ORF">GR328_14700</name>
</gene>
<protein>
    <submittedName>
        <fullName evidence="2">Uncharacterized protein</fullName>
    </submittedName>
</protein>
<proteinExistence type="predicted"/>
<reference evidence="2 3" key="1">
    <citation type="submission" date="2019-12" db="EMBL/GenBank/DDBJ databases">
        <authorList>
            <person name="Yuan C.-G."/>
        </authorList>
    </citation>
    <scope>NUCLEOTIDE SEQUENCE [LARGE SCALE GENOMIC DNA]</scope>
    <source>
        <strain evidence="2 3">KCTC 23863</strain>
    </source>
</reference>
<feature type="signal peptide" evidence="1">
    <location>
        <begin position="1"/>
        <end position="30"/>
    </location>
</feature>
<evidence type="ECO:0000256" key="1">
    <source>
        <dbReference type="SAM" id="SignalP"/>
    </source>
</evidence>
<feature type="chain" id="PRO_5031456715" evidence="1">
    <location>
        <begin position="31"/>
        <end position="108"/>
    </location>
</feature>
<comment type="caution">
    <text evidence="2">The sequence shown here is derived from an EMBL/GenBank/DDBJ whole genome shotgun (WGS) entry which is preliminary data.</text>
</comment>
<dbReference type="OrthoDB" id="9150143at2"/>
<evidence type="ECO:0000313" key="3">
    <source>
        <dbReference type="Proteomes" id="UP000436483"/>
    </source>
</evidence>
<dbReference type="AlphaFoldDB" id="A0A7X3MT17"/>
<dbReference type="RefSeq" id="WP_160885266.1">
    <property type="nucleotide sequence ID" value="NZ_WURB01000009.1"/>
</dbReference>
<accession>A0A7X3MT17</accession>
<evidence type="ECO:0000313" key="2">
    <source>
        <dbReference type="EMBL" id="MXQ12682.1"/>
    </source>
</evidence>
<name>A0A7X3MT17_9HYPH</name>
<reference evidence="2 3" key="2">
    <citation type="submission" date="2020-01" db="EMBL/GenBank/DDBJ databases">
        <title>Microvirga sp. nov., an arsenate reduction bacterium isolated from Tibet hotspring sediments.</title>
        <authorList>
            <person name="Xian W.-D."/>
            <person name="Li W.-J."/>
        </authorList>
    </citation>
    <scope>NUCLEOTIDE SEQUENCE [LARGE SCALE GENOMIC DNA]</scope>
    <source>
        <strain evidence="2 3">KCTC 23863</strain>
    </source>
</reference>
<dbReference type="Proteomes" id="UP000436483">
    <property type="component" value="Unassembled WGS sequence"/>
</dbReference>
<keyword evidence="1" id="KW-0732">Signal</keyword>